<dbReference type="EMBL" id="CAEZTS010000022">
    <property type="protein sequence ID" value="CAB4571205.1"/>
    <property type="molecule type" value="Genomic_DNA"/>
</dbReference>
<dbReference type="SUPFAM" id="SSF75420">
    <property type="entry name" value="YhbC-like, N-terminal domain"/>
    <property type="match status" value="1"/>
</dbReference>
<dbReference type="PANTHER" id="PTHR33867">
    <property type="entry name" value="RIBOSOME MATURATION FACTOR RIMP"/>
    <property type="match status" value="1"/>
</dbReference>
<dbReference type="HAMAP" id="MF_01077">
    <property type="entry name" value="RimP"/>
    <property type="match status" value="1"/>
</dbReference>
<dbReference type="Pfam" id="PF17384">
    <property type="entry name" value="DUF150_C"/>
    <property type="match status" value="1"/>
</dbReference>
<evidence type="ECO:0000259" key="4">
    <source>
        <dbReference type="Pfam" id="PF02576"/>
    </source>
</evidence>
<dbReference type="InterPro" id="IPR028989">
    <property type="entry name" value="RimP_N"/>
</dbReference>
<dbReference type="InterPro" id="IPR003728">
    <property type="entry name" value="Ribosome_maturation_RimP"/>
</dbReference>
<dbReference type="GO" id="GO:0006412">
    <property type="term" value="P:translation"/>
    <property type="evidence" value="ECO:0007669"/>
    <property type="project" value="TreeGrafter"/>
</dbReference>
<accession>A0A6J6E7F4</accession>
<dbReference type="SUPFAM" id="SSF74942">
    <property type="entry name" value="YhbC-like, C-terminal domain"/>
    <property type="match status" value="1"/>
</dbReference>
<keyword evidence="2" id="KW-0690">Ribosome biogenesis</keyword>
<evidence type="ECO:0000256" key="2">
    <source>
        <dbReference type="ARBA" id="ARBA00022517"/>
    </source>
</evidence>
<proteinExistence type="inferred from homology"/>
<dbReference type="CDD" id="cd01734">
    <property type="entry name" value="YlxS_C"/>
    <property type="match status" value="1"/>
</dbReference>
<dbReference type="GO" id="GO:0000028">
    <property type="term" value="P:ribosomal small subunit assembly"/>
    <property type="evidence" value="ECO:0007669"/>
    <property type="project" value="TreeGrafter"/>
</dbReference>
<dbReference type="Gene3D" id="3.30.300.70">
    <property type="entry name" value="RimP-like superfamily, N-terminal"/>
    <property type="match status" value="1"/>
</dbReference>
<evidence type="ECO:0000259" key="5">
    <source>
        <dbReference type="Pfam" id="PF17384"/>
    </source>
</evidence>
<protein>
    <submittedName>
        <fullName evidence="6">Unannotated protein</fullName>
    </submittedName>
</protein>
<evidence type="ECO:0000256" key="1">
    <source>
        <dbReference type="ARBA" id="ARBA00022490"/>
    </source>
</evidence>
<dbReference type="PANTHER" id="PTHR33867:SF1">
    <property type="entry name" value="RIBOSOME MATURATION FACTOR RIMP"/>
    <property type="match status" value="1"/>
</dbReference>
<feature type="domain" description="Ribosome maturation factor RimP C-terminal" evidence="5">
    <location>
        <begin position="90"/>
        <end position="156"/>
    </location>
</feature>
<feature type="compositionally biased region" description="Low complexity" evidence="3">
    <location>
        <begin position="172"/>
        <end position="193"/>
    </location>
</feature>
<dbReference type="GO" id="GO:0005829">
    <property type="term" value="C:cytosol"/>
    <property type="evidence" value="ECO:0007669"/>
    <property type="project" value="TreeGrafter"/>
</dbReference>
<sequence length="224" mass="24193">MGGTDNSITESVRQLVLPILTDLGLELYDLEYAGGTVKVTIDTPPGSPGGVDVDQLARATRLISRDLDHTDPIPGQYTLEVSSPGLERNLRLPRHFQREIGKQVAVRLTNVVNGERRISGLLVAASETDFTLRVESGEERVIALDQVDRARTVFVWEAAPKPGSGGKKGARGKSSGSGPRSRADSASTTADLSADNDPDFDDPDFDDPDFDDPDIHDDQEHSES</sequence>
<evidence type="ECO:0000313" key="6">
    <source>
        <dbReference type="EMBL" id="CAB4571205.1"/>
    </source>
</evidence>
<name>A0A6J6E7F4_9ZZZZ</name>
<dbReference type="InterPro" id="IPR036847">
    <property type="entry name" value="RimP_C_sf"/>
</dbReference>
<dbReference type="AlphaFoldDB" id="A0A6J6E7F4"/>
<organism evidence="6">
    <name type="scientific">freshwater metagenome</name>
    <dbReference type="NCBI Taxonomy" id="449393"/>
    <lineage>
        <taxon>unclassified sequences</taxon>
        <taxon>metagenomes</taxon>
        <taxon>ecological metagenomes</taxon>
    </lineage>
</organism>
<keyword evidence="1" id="KW-0963">Cytoplasm</keyword>
<gene>
    <name evidence="6" type="ORF">UFOPK1722_00393</name>
</gene>
<dbReference type="InterPro" id="IPR028998">
    <property type="entry name" value="RimP_C"/>
</dbReference>
<dbReference type="InterPro" id="IPR035956">
    <property type="entry name" value="RimP_N_sf"/>
</dbReference>
<dbReference type="Pfam" id="PF02576">
    <property type="entry name" value="RimP_N"/>
    <property type="match status" value="1"/>
</dbReference>
<dbReference type="Gene3D" id="2.30.30.180">
    <property type="entry name" value="Ribosome maturation factor RimP, C-terminal domain"/>
    <property type="match status" value="1"/>
</dbReference>
<feature type="compositionally biased region" description="Acidic residues" evidence="3">
    <location>
        <begin position="194"/>
        <end position="215"/>
    </location>
</feature>
<feature type="domain" description="Ribosome maturation factor RimP N-terminal" evidence="4">
    <location>
        <begin position="16"/>
        <end position="87"/>
    </location>
</feature>
<feature type="region of interest" description="Disordered" evidence="3">
    <location>
        <begin position="159"/>
        <end position="224"/>
    </location>
</feature>
<reference evidence="6" key="1">
    <citation type="submission" date="2020-05" db="EMBL/GenBank/DDBJ databases">
        <authorList>
            <person name="Chiriac C."/>
            <person name="Salcher M."/>
            <person name="Ghai R."/>
            <person name="Kavagutti S V."/>
        </authorList>
    </citation>
    <scope>NUCLEOTIDE SEQUENCE</scope>
</reference>
<evidence type="ECO:0000256" key="3">
    <source>
        <dbReference type="SAM" id="MobiDB-lite"/>
    </source>
</evidence>